<organism evidence="2 3">
    <name type="scientific">Sphingobacterium anhuiense</name>
    <dbReference type="NCBI Taxonomy" id="493780"/>
    <lineage>
        <taxon>Bacteria</taxon>
        <taxon>Pseudomonadati</taxon>
        <taxon>Bacteroidota</taxon>
        <taxon>Sphingobacteriia</taxon>
        <taxon>Sphingobacteriales</taxon>
        <taxon>Sphingobacteriaceae</taxon>
        <taxon>Sphingobacterium</taxon>
    </lineage>
</organism>
<gene>
    <name evidence="2" type="ORF">ACFS6I_19910</name>
</gene>
<keyword evidence="3" id="KW-1185">Reference proteome</keyword>
<sequence length="342" mass="39122">MKLQSLFALLIIGLSCSTVSAQVNLKDLRVKPDSVISENKQENISLKNIRPIVPKLELQVDYWKHWTRFGITANQAYFNEDWQGGGVNSLAVGFNFYHKSDYTRDNFNFVSELDLKYGKVRNRDQMAKKNNDRIFWDNKISYKLSKNWSLYTSLTFESQFDVGYTYAFIDGRDTITGTVSAFMAPGYFTESLGFEYKPSNEFSLRLGTGTARQTLILDDRIKPLTVEEYKQKYPDREPIDKDQERYGIEAGKMFKNDLAFQITANLDKNIAKNLNLKSRYNLFANYNKLSDPAHRLDVTLTAKVTSLVNVTLNGIVVYDSEVVSKVQASESLALGITYSLPR</sequence>
<dbReference type="RefSeq" id="WP_380923233.1">
    <property type="nucleotide sequence ID" value="NZ_JBHUPE010000010.1"/>
</dbReference>
<dbReference type="Proteomes" id="UP001597509">
    <property type="component" value="Unassembled WGS sequence"/>
</dbReference>
<dbReference type="InterPro" id="IPR021428">
    <property type="entry name" value="DUF3078"/>
</dbReference>
<dbReference type="EMBL" id="JBHUPE010000010">
    <property type="protein sequence ID" value="MFD2906206.1"/>
    <property type="molecule type" value="Genomic_DNA"/>
</dbReference>
<dbReference type="SUPFAM" id="SSF56935">
    <property type="entry name" value="Porins"/>
    <property type="match status" value="1"/>
</dbReference>
<feature type="signal peptide" evidence="1">
    <location>
        <begin position="1"/>
        <end position="21"/>
    </location>
</feature>
<dbReference type="Pfam" id="PF11276">
    <property type="entry name" value="DUF3078"/>
    <property type="match status" value="1"/>
</dbReference>
<protein>
    <submittedName>
        <fullName evidence="2">DUF3078 domain-containing protein</fullName>
    </submittedName>
</protein>
<proteinExistence type="predicted"/>
<feature type="chain" id="PRO_5046991726" evidence="1">
    <location>
        <begin position="22"/>
        <end position="342"/>
    </location>
</feature>
<keyword evidence="1" id="KW-0732">Signal</keyword>
<comment type="caution">
    <text evidence="2">The sequence shown here is derived from an EMBL/GenBank/DDBJ whole genome shotgun (WGS) entry which is preliminary data.</text>
</comment>
<evidence type="ECO:0000256" key="1">
    <source>
        <dbReference type="SAM" id="SignalP"/>
    </source>
</evidence>
<reference evidence="3" key="1">
    <citation type="journal article" date="2019" name="Int. J. Syst. Evol. Microbiol.">
        <title>The Global Catalogue of Microorganisms (GCM) 10K type strain sequencing project: providing services to taxonomists for standard genome sequencing and annotation.</title>
        <authorList>
            <consortium name="The Broad Institute Genomics Platform"/>
            <consortium name="The Broad Institute Genome Sequencing Center for Infectious Disease"/>
            <person name="Wu L."/>
            <person name="Ma J."/>
        </authorList>
    </citation>
    <scope>NUCLEOTIDE SEQUENCE [LARGE SCALE GENOMIC DNA]</scope>
    <source>
        <strain evidence="3">KCTC 22209</strain>
    </source>
</reference>
<name>A0ABW5Z165_9SPHI</name>
<evidence type="ECO:0000313" key="2">
    <source>
        <dbReference type="EMBL" id="MFD2906206.1"/>
    </source>
</evidence>
<accession>A0ABW5Z165</accession>
<dbReference type="PROSITE" id="PS51257">
    <property type="entry name" value="PROKAR_LIPOPROTEIN"/>
    <property type="match status" value="1"/>
</dbReference>
<evidence type="ECO:0000313" key="3">
    <source>
        <dbReference type="Proteomes" id="UP001597509"/>
    </source>
</evidence>